<dbReference type="AlphaFoldDB" id="M2SRW4"/>
<dbReference type="GeneID" id="19137820"/>
<proteinExistence type="predicted"/>
<dbReference type="RefSeq" id="XP_007704584.1">
    <property type="nucleotide sequence ID" value="XM_007706394.1"/>
</dbReference>
<dbReference type="EMBL" id="KB445652">
    <property type="protein sequence ID" value="EMD59547.1"/>
    <property type="molecule type" value="Genomic_DNA"/>
</dbReference>
<evidence type="ECO:0000256" key="1">
    <source>
        <dbReference type="SAM" id="MobiDB-lite"/>
    </source>
</evidence>
<reference evidence="2 3" key="1">
    <citation type="journal article" date="2012" name="PLoS Pathog.">
        <title>Diverse lifestyles and strategies of plant pathogenesis encoded in the genomes of eighteen Dothideomycetes fungi.</title>
        <authorList>
            <person name="Ohm R.A."/>
            <person name="Feau N."/>
            <person name="Henrissat B."/>
            <person name="Schoch C.L."/>
            <person name="Horwitz B.A."/>
            <person name="Barry K.W."/>
            <person name="Condon B.J."/>
            <person name="Copeland A.C."/>
            <person name="Dhillon B."/>
            <person name="Glaser F."/>
            <person name="Hesse C.N."/>
            <person name="Kosti I."/>
            <person name="LaButti K."/>
            <person name="Lindquist E.A."/>
            <person name="Lucas S."/>
            <person name="Salamov A.A."/>
            <person name="Bradshaw R.E."/>
            <person name="Ciuffetti L."/>
            <person name="Hamelin R.C."/>
            <person name="Kema G.H.J."/>
            <person name="Lawrence C."/>
            <person name="Scott J.A."/>
            <person name="Spatafora J.W."/>
            <person name="Turgeon B.G."/>
            <person name="de Wit P.J.G.M."/>
            <person name="Zhong S."/>
            <person name="Goodwin S.B."/>
            <person name="Grigoriev I.V."/>
        </authorList>
    </citation>
    <scope>NUCLEOTIDE SEQUENCE [LARGE SCALE GENOMIC DNA]</scope>
    <source>
        <strain evidence="3">ND90Pr / ATCC 201652</strain>
    </source>
</reference>
<feature type="region of interest" description="Disordered" evidence="1">
    <location>
        <begin position="76"/>
        <end position="97"/>
    </location>
</feature>
<evidence type="ECO:0000313" key="2">
    <source>
        <dbReference type="EMBL" id="EMD59547.1"/>
    </source>
</evidence>
<dbReference type="OrthoDB" id="10325954at2759"/>
<reference evidence="3" key="2">
    <citation type="journal article" date="2013" name="PLoS Genet.">
        <title>Comparative genome structure, secondary metabolite, and effector coding capacity across Cochliobolus pathogens.</title>
        <authorList>
            <person name="Condon B.J."/>
            <person name="Leng Y."/>
            <person name="Wu D."/>
            <person name="Bushley K.E."/>
            <person name="Ohm R.A."/>
            <person name="Otillar R."/>
            <person name="Martin J."/>
            <person name="Schackwitz W."/>
            <person name="Grimwood J."/>
            <person name="MohdZainudin N."/>
            <person name="Xue C."/>
            <person name="Wang R."/>
            <person name="Manning V.A."/>
            <person name="Dhillon B."/>
            <person name="Tu Z.J."/>
            <person name="Steffenson B.J."/>
            <person name="Salamov A."/>
            <person name="Sun H."/>
            <person name="Lowry S."/>
            <person name="LaButti K."/>
            <person name="Han J."/>
            <person name="Copeland A."/>
            <person name="Lindquist E."/>
            <person name="Barry K."/>
            <person name="Schmutz J."/>
            <person name="Baker S.E."/>
            <person name="Ciuffetti L.M."/>
            <person name="Grigoriev I.V."/>
            <person name="Zhong S."/>
            <person name="Turgeon B.G."/>
        </authorList>
    </citation>
    <scope>NUCLEOTIDE SEQUENCE [LARGE SCALE GENOMIC DNA]</scope>
    <source>
        <strain evidence="3">ND90Pr / ATCC 201652</strain>
    </source>
</reference>
<organism evidence="2 3">
    <name type="scientific">Cochliobolus sativus (strain ND90Pr / ATCC 201652)</name>
    <name type="common">Common root rot and spot blotch fungus</name>
    <name type="synonym">Bipolaris sorokiniana</name>
    <dbReference type="NCBI Taxonomy" id="665912"/>
    <lineage>
        <taxon>Eukaryota</taxon>
        <taxon>Fungi</taxon>
        <taxon>Dikarya</taxon>
        <taxon>Ascomycota</taxon>
        <taxon>Pezizomycotina</taxon>
        <taxon>Dothideomycetes</taxon>
        <taxon>Pleosporomycetidae</taxon>
        <taxon>Pleosporales</taxon>
        <taxon>Pleosporineae</taxon>
        <taxon>Pleosporaceae</taxon>
        <taxon>Bipolaris</taxon>
    </lineage>
</organism>
<name>M2SRW4_COCSN</name>
<dbReference type="KEGG" id="bsc:COCSADRAFT_347094"/>
<protein>
    <submittedName>
        <fullName evidence="2">Uncharacterized protein</fullName>
    </submittedName>
</protein>
<dbReference type="Proteomes" id="UP000016934">
    <property type="component" value="Unassembled WGS sequence"/>
</dbReference>
<accession>M2SRW4</accession>
<dbReference type="HOGENOM" id="CLU_141127_0_0_1"/>
<keyword evidence="3" id="KW-1185">Reference proteome</keyword>
<gene>
    <name evidence="2" type="ORF">COCSADRAFT_347094</name>
</gene>
<sequence>MTTRLSQLVNCTDTLNFRGVVTDQHRRNLAFDATHLRTTLGRNIAYSCNIVYADMKFFFDLIVIFYSPQTGASIETTTDGPGTIHGAQHYTSRTRSSRRGSKSFCKLRLMRVFEFLTLQAGYSVRRRLDPAAPCPRPAIDRMRRVEFELSTTLRVLFN</sequence>
<evidence type="ECO:0000313" key="3">
    <source>
        <dbReference type="Proteomes" id="UP000016934"/>
    </source>
</evidence>